<dbReference type="RefSeq" id="WP_007571897.1">
    <property type="nucleotide sequence ID" value="NZ_AGUD01000052.1"/>
</dbReference>
<organism evidence="3 4">
    <name type="scientific">Patulibacter medicamentivorans</name>
    <dbReference type="NCBI Taxonomy" id="1097667"/>
    <lineage>
        <taxon>Bacteria</taxon>
        <taxon>Bacillati</taxon>
        <taxon>Actinomycetota</taxon>
        <taxon>Thermoleophilia</taxon>
        <taxon>Solirubrobacterales</taxon>
        <taxon>Patulibacteraceae</taxon>
        <taxon>Patulibacter</taxon>
    </lineage>
</organism>
<dbReference type="SUPFAM" id="SSF53448">
    <property type="entry name" value="Nucleotide-diphospho-sugar transferases"/>
    <property type="match status" value="1"/>
</dbReference>
<dbReference type="AlphaFoldDB" id="H0E2W7"/>
<keyword evidence="1" id="KW-0808">Transferase</keyword>
<gene>
    <name evidence="3" type="ORF">PAI11_11320</name>
</gene>
<evidence type="ECO:0000313" key="3">
    <source>
        <dbReference type="EMBL" id="EHN11984.1"/>
    </source>
</evidence>
<sequence>MEPVTASLPLVILAGGVSRRMGAPKAAALLGGRPLLAHAIDAARAAGLRPVVLAKADSPLPPLDVERWPEPDEPRHPLIGIASALHRAAGPIVVLPVDLPCVPPGLLRALAERPEPLVVVEAAGRLHPLLGRFDPIHAVALQAAAEAGDPVVRTVLGLGAVRIGEEAVGRFGDPATLLANVNRPEDLAALRATHGG</sequence>
<name>H0E2W7_9ACTN</name>
<dbReference type="InterPro" id="IPR025877">
    <property type="entry name" value="MobA-like_NTP_Trfase"/>
</dbReference>
<dbReference type="PANTHER" id="PTHR19136">
    <property type="entry name" value="MOLYBDENUM COFACTOR GUANYLYLTRANSFERASE"/>
    <property type="match status" value="1"/>
</dbReference>
<proteinExistence type="predicted"/>
<accession>H0E2W7</accession>
<evidence type="ECO:0000259" key="2">
    <source>
        <dbReference type="Pfam" id="PF12804"/>
    </source>
</evidence>
<protein>
    <submittedName>
        <fullName evidence="3">Molybdopterin-guanine dinucleotide biosynthesis protein A</fullName>
    </submittedName>
</protein>
<dbReference type="Pfam" id="PF12804">
    <property type="entry name" value="NTP_transf_3"/>
    <property type="match status" value="1"/>
</dbReference>
<evidence type="ECO:0000313" key="4">
    <source>
        <dbReference type="Proteomes" id="UP000005143"/>
    </source>
</evidence>
<dbReference type="InterPro" id="IPR029044">
    <property type="entry name" value="Nucleotide-diphossugar_trans"/>
</dbReference>
<feature type="domain" description="MobA-like NTP transferase" evidence="2">
    <location>
        <begin position="11"/>
        <end position="140"/>
    </location>
</feature>
<dbReference type="OrthoDB" id="9788394at2"/>
<dbReference type="GO" id="GO:0016779">
    <property type="term" value="F:nucleotidyltransferase activity"/>
    <property type="evidence" value="ECO:0007669"/>
    <property type="project" value="UniProtKB-ARBA"/>
</dbReference>
<dbReference type="PANTHER" id="PTHR19136:SF81">
    <property type="entry name" value="MOLYBDENUM COFACTOR GUANYLYLTRANSFERASE"/>
    <property type="match status" value="1"/>
</dbReference>
<dbReference type="Gene3D" id="3.90.550.10">
    <property type="entry name" value="Spore Coat Polysaccharide Biosynthesis Protein SpsA, Chain A"/>
    <property type="match status" value="1"/>
</dbReference>
<reference evidence="3 4" key="1">
    <citation type="journal article" date="2013" name="Biodegradation">
        <title>Quantitative proteomic analysis of ibuprofen-degrading Patulibacter sp. strain I11.</title>
        <authorList>
            <person name="Almeida B."/>
            <person name="Kjeldal H."/>
            <person name="Lolas I."/>
            <person name="Knudsen A.D."/>
            <person name="Carvalho G."/>
            <person name="Nielsen K.L."/>
            <person name="Barreto Crespo M.T."/>
            <person name="Stensballe A."/>
            <person name="Nielsen J.L."/>
        </authorList>
    </citation>
    <scope>NUCLEOTIDE SEQUENCE [LARGE SCALE GENOMIC DNA]</scope>
    <source>
        <strain evidence="3 4">I11</strain>
    </source>
</reference>
<keyword evidence="4" id="KW-1185">Reference proteome</keyword>
<dbReference type="EMBL" id="AGUD01000052">
    <property type="protein sequence ID" value="EHN11984.1"/>
    <property type="molecule type" value="Genomic_DNA"/>
</dbReference>
<comment type="caution">
    <text evidence="3">The sequence shown here is derived from an EMBL/GenBank/DDBJ whole genome shotgun (WGS) entry which is preliminary data.</text>
</comment>
<evidence type="ECO:0000256" key="1">
    <source>
        <dbReference type="ARBA" id="ARBA00022679"/>
    </source>
</evidence>
<dbReference type="Proteomes" id="UP000005143">
    <property type="component" value="Unassembled WGS sequence"/>
</dbReference>